<sequence length="205" mass="23085">MRPLTLLPLLSNAYAQGQASITAEDSPDHPLGESEYNKVCANPSDNEVQVALGYFVRYYCDTYPQYWNDKIRNVPSIEACTLACSEIPGYKGALWKKKDATCWWSDHATDFETDIYTDAPGYVYMIIETNRALTGTWGKMLYYPQQANRVYTILNPGGTFAESIEQCTKLCLSKTKCKLAQYTVNRDKLYSNNGESQGNCANLCI</sequence>
<evidence type="ECO:0008006" key="2">
    <source>
        <dbReference type="Google" id="ProtNLM"/>
    </source>
</evidence>
<evidence type="ECO:0000313" key="1">
    <source>
        <dbReference type="EMBL" id="KAB8245411.1"/>
    </source>
</evidence>
<accession>A0A5N6GSR9</accession>
<protein>
    <recommendedName>
        <fullName evidence="2">Apple domain-containing protein</fullName>
    </recommendedName>
</protein>
<dbReference type="VEuPathDB" id="FungiDB:F9C07_2227787"/>
<dbReference type="Proteomes" id="UP000325434">
    <property type="component" value="Unassembled WGS sequence"/>
</dbReference>
<dbReference type="EMBL" id="ML734613">
    <property type="protein sequence ID" value="KAB8245411.1"/>
    <property type="molecule type" value="Genomic_DNA"/>
</dbReference>
<dbReference type="AlphaFoldDB" id="A0A5N6GSR9"/>
<dbReference type="VEuPathDB" id="FungiDB:AFLA_003743"/>
<organism evidence="1">
    <name type="scientific">Aspergillus flavus</name>
    <dbReference type="NCBI Taxonomy" id="5059"/>
    <lineage>
        <taxon>Eukaryota</taxon>
        <taxon>Fungi</taxon>
        <taxon>Dikarya</taxon>
        <taxon>Ascomycota</taxon>
        <taxon>Pezizomycotina</taxon>
        <taxon>Eurotiomycetes</taxon>
        <taxon>Eurotiomycetidae</taxon>
        <taxon>Eurotiales</taxon>
        <taxon>Aspergillaceae</taxon>
        <taxon>Aspergillus</taxon>
        <taxon>Aspergillus subgen. Circumdati</taxon>
    </lineage>
</organism>
<name>A0A5N6GSR9_ASPFL</name>
<reference evidence="1" key="1">
    <citation type="submission" date="2019-04" db="EMBL/GenBank/DDBJ databases">
        <title>Friends and foes A comparative genomics study of 23 Aspergillus species from section Flavi.</title>
        <authorList>
            <consortium name="DOE Joint Genome Institute"/>
            <person name="Kjaerbolling I."/>
            <person name="Vesth T."/>
            <person name="Frisvad J.C."/>
            <person name="Nybo J.L."/>
            <person name="Theobald S."/>
            <person name="Kildgaard S."/>
            <person name="Isbrandt T."/>
            <person name="Kuo A."/>
            <person name="Sato A."/>
            <person name="Lyhne E.K."/>
            <person name="Kogle M.E."/>
            <person name="Wiebenga A."/>
            <person name="Kun R.S."/>
            <person name="Lubbers R.J."/>
            <person name="Makela M.R."/>
            <person name="Barry K."/>
            <person name="Chovatia M."/>
            <person name="Clum A."/>
            <person name="Daum C."/>
            <person name="Haridas S."/>
            <person name="He G."/>
            <person name="LaButti K."/>
            <person name="Lipzen A."/>
            <person name="Mondo S."/>
            <person name="Riley R."/>
            <person name="Salamov A."/>
            <person name="Simmons B.A."/>
            <person name="Magnuson J.K."/>
            <person name="Henrissat B."/>
            <person name="Mortensen U.H."/>
            <person name="Larsen T.O."/>
            <person name="Devries R.P."/>
            <person name="Grigoriev I.V."/>
            <person name="Machida M."/>
            <person name="Baker S.E."/>
            <person name="Andersen M.R."/>
        </authorList>
    </citation>
    <scope>NUCLEOTIDE SEQUENCE [LARGE SCALE GENOMIC DNA]</scope>
    <source>
        <strain evidence="1">CBS 121.62</strain>
    </source>
</reference>
<gene>
    <name evidence="1" type="ORF">BDV35DRAFT_381510</name>
</gene>
<proteinExistence type="predicted"/>